<dbReference type="Proteomes" id="UP000214646">
    <property type="component" value="Unassembled WGS sequence"/>
</dbReference>
<dbReference type="Gene3D" id="2.60.40.10">
    <property type="entry name" value="Immunoglobulins"/>
    <property type="match status" value="5"/>
</dbReference>
<dbReference type="InterPro" id="IPR032109">
    <property type="entry name" value="Big_3_5"/>
</dbReference>
<keyword evidence="6" id="KW-1185">Reference proteome</keyword>
<feature type="domain" description="BIG2" evidence="4">
    <location>
        <begin position="1424"/>
        <end position="1508"/>
    </location>
</feature>
<sequence>MSDGGAVIFGSTGTINSGTGTTTIQPRTPGTLVALGRADVLTGSPLTLGLSAADLAQITAGTLVVGNASSGTITVSAAINLTTNPSPIPTLELVTGGAIVNGVASGVALTVGSLSLSAVTGIGTPATLLTTAVGTLAAANATSGGVAVTNAADFEVGTVGAVTGVTATGQAVTLAATAGTLTVSQPIAATGPGGSVTLTAGQSVDVAANVTGGGGGVQITGKGLAAVDSIGVTVETGAMVTTTDNGAVKITGTGAAGNGDEDVGVRVDGTITSGGTGAVTVNGTGGAGSGKLDDGVEVDGTVTSGGTGTVMITGTGGAGSGNADYGVNVDGTITSGGAGAVTVAGIGGTGNGNYHLGVFVTGTITSGGSGTVIVTGTGGAGSGGENIGVVVYGTVTSGGTGTVTVTGTGGAGSGDDDVGVVAYGHTAFGNGMITSGGTGAVAVTGISAGGGAFDYGIVDQGSIFTASAAAPITITTDSLTLVPATGGKFSIADGNPGTINSGTGMTTIQPRTADTLVALGGDNVLTGSPLTLGLSVADLAQITAGTLVVGNATAGTITVAAPVDLTTTPTLALVTGAAIVNGVSAGTALTVANLSLSAVTGIGTPATPMTTAVGTLAAVNATAGGASVTNAADFTVGTTDSVSGVTATGQAVTLTATTGTLTVSAPVAATGPTGSVTLTGPSVMVNANVTGGGAGATVLATGKAGRETAGVTVGAAGEVTTTDNGSVTVTGTATGGGSGNDAGVLIAGTIASDGTGTVTVTGTGAGTEDNDAGVSVGFHGSIASNGTGLITVTGTGTQDVTPNGEFDDGVTVGLGGSIASGGSVVITGTGGKSGEGSAAGVRVVGEVISGTGGSITITGTGGSGSTVGEVGVSISGEVTSGGGPVSVTGIAASTFAGVLLTGGGAISTGTTNAPVTITADSLSIDNTSTIDSGTGATTVQTRTAGTPIALGGAGSLTTPVVLGLSTAELAQITAGTLVVGNASSGTITIASDLTLSGENLTLITGAGVTGTGGIANGSATAATLTINQAGTSTYSGAIGGAAANAPNLAFVSKGPGTLALDGNSNYTGTTAVNAGTLFENGTSTGGGAVTANNAATLGGAGSVAGAVSATGTAHVAPGDGPGTLITGPVEFASGTSLDVVIGGPAPGNGVTGYDQLASSGSVDIATGVTLNVSAGGGYVPSAGDAYTIVVRTGGTGTFADLPEGTTIPNFLGSGLSATITYHGGTSGNDIVVQVAALSTSTVLALTPSPSTFGRAVTFTATVTSADGTPDGTVTFVVDGTPVATVTLTGGTATFATATLAAGSHTIIADYNGSAQFQAGASPTQAERVNVATTTTLTSAGSPSTFGQSVTVTATVASAGGAPDGTVTFVVDGTSAGTVTLTGGVATFTTSTLTAGSHTIVADYNGSGNFLTSGATALTQQVTAAATTTTLVAAPTPSTFGQSVTVTATVTSADGAPDGTVTFVVDGTPVATVTLTGGTATFATATLAAGSHTIVADYNGGGNFLAGASTALTPQVNPAATTTTLAVAPAPSTFGQSVTVTATVASAAGAPDGTVTFVVDGTPSGTVTLAGGTATFTMSTLAAGSHTVVADYNGAGNFLASASPAVDQQVKSAAPTATTTTVTTSIGLSIFGEAVPFTATVTGGTPGVTIAFTLDGSTTPFATATLDATGSATVTTTTIPAGVHTVTATYPGDATTTSSTNSVTQTVAQAPTITSGTFPTTVTVRTAFNFTVAASGFPAPTFSVASGQLPAGLTLDPATGAVTGTPTQAGTFTGVIQATNGAGSVDVPFAITATSRPVGQNTVAAFAVSGGPTPTLLNADGSSADTGASPFGPGTTSMVVMTDVTGDGIPDLIYGSGPGTPAKVVVIDGATDQVVFTFTPFEAAFTGGVFVAAGDVDGDGHADIAVSADTGGSGRVIVYSGQTGSVMADFMGIADPNFRGGARVTMGDVNGDGLDDLVVAAGTGGGPRVAIFDGATLRPGQTPTRLIPDFFAFEPTLRDGAYVAVGDVNGDGIGDLVLGGGPTGGPRVLVLDGASLLASNGLTPSTLANFYAGDPSSREGVTVAVKDLGNNGQADLVVDDPATGGTHVVAYQGSALTPSGTPAVYHDYSDAADPLGVYVG</sequence>
<evidence type="ECO:0000313" key="5">
    <source>
        <dbReference type="EMBL" id="OWK35557.1"/>
    </source>
</evidence>
<proteinExistence type="predicted"/>
<dbReference type="Gene3D" id="2.130.10.130">
    <property type="entry name" value="Integrin alpha, N-terminal"/>
    <property type="match status" value="2"/>
</dbReference>
<feature type="domain" description="BIG2" evidence="4">
    <location>
        <begin position="1509"/>
        <end position="1602"/>
    </location>
</feature>
<dbReference type="GO" id="GO:0016020">
    <property type="term" value="C:membrane"/>
    <property type="evidence" value="ECO:0007669"/>
    <property type="project" value="InterPro"/>
</dbReference>
<feature type="domain" description="BIG2" evidence="4">
    <location>
        <begin position="1330"/>
        <end position="1411"/>
    </location>
</feature>
<dbReference type="EMBL" id="NIDE01000017">
    <property type="protein sequence ID" value="OWK35557.1"/>
    <property type="molecule type" value="Genomic_DNA"/>
</dbReference>
<dbReference type="InterPro" id="IPR003343">
    <property type="entry name" value="Big_2"/>
</dbReference>
<keyword evidence="2" id="KW-0677">Repeat</keyword>
<organism evidence="5 6">
    <name type="scientific">Fimbriiglobus ruber</name>
    <dbReference type="NCBI Taxonomy" id="1908690"/>
    <lineage>
        <taxon>Bacteria</taxon>
        <taxon>Pseudomonadati</taxon>
        <taxon>Planctomycetota</taxon>
        <taxon>Planctomycetia</taxon>
        <taxon>Gemmatales</taxon>
        <taxon>Gemmataceae</taxon>
        <taxon>Fimbriiglobus</taxon>
    </lineage>
</organism>
<accession>A0A225DHI3</accession>
<dbReference type="GO" id="GO:0005509">
    <property type="term" value="F:calcium ion binding"/>
    <property type="evidence" value="ECO:0007669"/>
    <property type="project" value="InterPro"/>
</dbReference>
<dbReference type="InterPro" id="IPR013783">
    <property type="entry name" value="Ig-like_fold"/>
</dbReference>
<dbReference type="SMART" id="SM00635">
    <property type="entry name" value="BID_2"/>
    <property type="match status" value="4"/>
</dbReference>
<evidence type="ECO:0000313" key="6">
    <source>
        <dbReference type="Proteomes" id="UP000214646"/>
    </source>
</evidence>
<dbReference type="SUPFAM" id="SSF69318">
    <property type="entry name" value="Integrin alpha N-terminal domain"/>
    <property type="match status" value="1"/>
</dbReference>
<comment type="caution">
    <text evidence="5">The sequence shown here is derived from an EMBL/GenBank/DDBJ whole genome shotgun (WGS) entry which is preliminary data.</text>
</comment>
<evidence type="ECO:0000256" key="1">
    <source>
        <dbReference type="ARBA" id="ARBA00022729"/>
    </source>
</evidence>
<evidence type="ECO:0000259" key="4">
    <source>
        <dbReference type="SMART" id="SM00635"/>
    </source>
</evidence>
<evidence type="ECO:0000256" key="2">
    <source>
        <dbReference type="ARBA" id="ARBA00022737"/>
    </source>
</evidence>
<keyword evidence="1" id="KW-0732">Signal</keyword>
<reference evidence="6" key="1">
    <citation type="submission" date="2017-06" db="EMBL/GenBank/DDBJ databases">
        <title>Genome analysis of Fimbriiglobus ruber SP5, the first member of the order Planctomycetales with confirmed chitinolytic capability.</title>
        <authorList>
            <person name="Ravin N.V."/>
            <person name="Rakitin A.L."/>
            <person name="Ivanova A.A."/>
            <person name="Beletsky A.V."/>
            <person name="Kulichevskaya I.S."/>
            <person name="Mardanov A.V."/>
            <person name="Dedysh S.N."/>
        </authorList>
    </citation>
    <scope>NUCLEOTIDE SEQUENCE [LARGE SCALE GENOMIC DNA]</scope>
    <source>
        <strain evidence="6">SP5</strain>
    </source>
</reference>
<dbReference type="Pfam" id="PF13517">
    <property type="entry name" value="FG-GAP_3"/>
    <property type="match status" value="1"/>
</dbReference>
<keyword evidence="3" id="KW-0325">Glycoprotein</keyword>
<dbReference type="InterPro" id="IPR028994">
    <property type="entry name" value="Integrin_alpha_N"/>
</dbReference>
<dbReference type="InterPro" id="IPR013519">
    <property type="entry name" value="Int_alpha_beta-p"/>
</dbReference>
<feature type="domain" description="BIG2" evidence="4">
    <location>
        <begin position="1236"/>
        <end position="1321"/>
    </location>
</feature>
<gene>
    <name evidence="5" type="ORF">FRUB_08120</name>
</gene>
<protein>
    <submittedName>
        <fullName evidence="5">Putative internalin</fullName>
    </submittedName>
</protein>
<dbReference type="SUPFAM" id="SSF49313">
    <property type="entry name" value="Cadherin-like"/>
    <property type="match status" value="1"/>
</dbReference>
<dbReference type="InterPro" id="IPR015919">
    <property type="entry name" value="Cadherin-like_sf"/>
</dbReference>
<dbReference type="SMART" id="SM00191">
    <property type="entry name" value="Int_alpha"/>
    <property type="match status" value="3"/>
</dbReference>
<name>A0A225DHI3_9BACT</name>
<evidence type="ECO:0000256" key="3">
    <source>
        <dbReference type="ARBA" id="ARBA00023180"/>
    </source>
</evidence>
<dbReference type="Pfam" id="PF16640">
    <property type="entry name" value="Big_3_5"/>
    <property type="match status" value="5"/>
</dbReference>
<dbReference type="InterPro" id="IPR013517">
    <property type="entry name" value="FG-GAP"/>
</dbReference>